<feature type="transmembrane region" description="Helical" evidence="1">
    <location>
        <begin position="283"/>
        <end position="307"/>
    </location>
</feature>
<keyword evidence="1" id="KW-1133">Transmembrane helix</keyword>
<comment type="caution">
    <text evidence="2">The sequence shown here is derived from an EMBL/GenBank/DDBJ whole genome shotgun (WGS) entry which is preliminary data.</text>
</comment>
<sequence length="362" mass="36510">MRITELVREILASARAQKVSTIMVALLAAAMCATTLLTVGRAAAAEQQVQARLDAAGSRTLAITDSASAGFLTRDVIAQIGTLDVAERAVGLTSAIDVTTATVGRGGERVASWQVVGDIPDVAILVRGRWPLPGEAIVSATAMSALALDAPVGAITSTTGVTYPVVGQFTARDPFTNIAGGVLINASTGTAARTLHVIATTPSAVPSLQSAVLTTLDQPLQNIQLDSPADLAQLQSDVMGDLTAYGRGLMLMVLGAGALLTAIVVLADVLLHRTDLGRRRALGAPRWVIVSLVTGRAAIAGAMGAILGTTATAIALASAGHAPVPTFAAGTGVLAVLAAAVAALPPAVAASHNDPVRVLRTP</sequence>
<organism evidence="2 3">
    <name type="scientific">Brooklawnia cerclae</name>
    <dbReference type="NCBI Taxonomy" id="349934"/>
    <lineage>
        <taxon>Bacteria</taxon>
        <taxon>Bacillati</taxon>
        <taxon>Actinomycetota</taxon>
        <taxon>Actinomycetes</taxon>
        <taxon>Propionibacteriales</taxon>
        <taxon>Propionibacteriaceae</taxon>
        <taxon>Brooklawnia</taxon>
    </lineage>
</organism>
<proteinExistence type="predicted"/>
<evidence type="ECO:0000256" key="1">
    <source>
        <dbReference type="SAM" id="Phobius"/>
    </source>
</evidence>
<keyword evidence="1" id="KW-0472">Membrane</keyword>
<dbReference type="PANTHER" id="PTHR30572:SF4">
    <property type="entry name" value="ABC TRANSPORTER PERMEASE YTRF"/>
    <property type="match status" value="1"/>
</dbReference>
<keyword evidence="1" id="KW-0812">Transmembrane</keyword>
<dbReference type="RefSeq" id="WP_167164103.1">
    <property type="nucleotide sequence ID" value="NZ_BAAAOO010000012.1"/>
</dbReference>
<name>A0ABX0SC61_9ACTN</name>
<accession>A0ABX0SC61</accession>
<evidence type="ECO:0000313" key="3">
    <source>
        <dbReference type="Proteomes" id="UP000749311"/>
    </source>
</evidence>
<dbReference type="InterPro" id="IPR050250">
    <property type="entry name" value="Macrolide_Exporter_MacB"/>
</dbReference>
<protein>
    <submittedName>
        <fullName evidence="2">ABC transport system permease protein</fullName>
    </submittedName>
</protein>
<feature type="transmembrane region" description="Helical" evidence="1">
    <location>
        <begin position="249"/>
        <end position="271"/>
    </location>
</feature>
<keyword evidence="3" id="KW-1185">Reference proteome</keyword>
<dbReference type="PANTHER" id="PTHR30572">
    <property type="entry name" value="MEMBRANE COMPONENT OF TRANSPORTER-RELATED"/>
    <property type="match status" value="1"/>
</dbReference>
<gene>
    <name evidence="2" type="ORF">FB473_000260</name>
</gene>
<dbReference type="Proteomes" id="UP000749311">
    <property type="component" value="Unassembled WGS sequence"/>
</dbReference>
<evidence type="ECO:0000313" key="2">
    <source>
        <dbReference type="EMBL" id="NIH55615.1"/>
    </source>
</evidence>
<dbReference type="EMBL" id="JAAMOZ010000001">
    <property type="protein sequence ID" value="NIH55615.1"/>
    <property type="molecule type" value="Genomic_DNA"/>
</dbReference>
<reference evidence="2 3" key="1">
    <citation type="submission" date="2020-02" db="EMBL/GenBank/DDBJ databases">
        <title>Sequencing the genomes of 1000 actinobacteria strains.</title>
        <authorList>
            <person name="Klenk H.-P."/>
        </authorList>
    </citation>
    <scope>NUCLEOTIDE SEQUENCE [LARGE SCALE GENOMIC DNA]</scope>
    <source>
        <strain evidence="2 3">DSM 19609</strain>
    </source>
</reference>
<feature type="transmembrane region" description="Helical" evidence="1">
    <location>
        <begin position="327"/>
        <end position="350"/>
    </location>
</feature>